<accession>A0ABP7T467</accession>
<dbReference type="EMBL" id="BAAAZE010000008">
    <property type="protein sequence ID" value="GAA4020469.1"/>
    <property type="molecule type" value="Genomic_DNA"/>
</dbReference>
<protein>
    <submittedName>
        <fullName evidence="1">Uncharacterized protein</fullName>
    </submittedName>
</protein>
<evidence type="ECO:0000313" key="2">
    <source>
        <dbReference type="Proteomes" id="UP001501353"/>
    </source>
</evidence>
<dbReference type="InterPro" id="IPR036388">
    <property type="entry name" value="WH-like_DNA-bd_sf"/>
</dbReference>
<sequence length="173" mass="19018">MKDDFILGDSALHQRLCAITEILGKFVATAPRPLSISQLTESTGRSEKELVKLCAGLARAELLQPHMAQVPGHWALTCAPDLVTLEDVFRCAMAEHPSEQALSTKAPAPSERHTQRLHRDADLLVTQAAMAINQSVFQHLRQFSLDRLNFSTSVPFPSGSASRYSSRRPSLSL</sequence>
<dbReference type="Gene3D" id="1.10.10.10">
    <property type="entry name" value="Winged helix-like DNA-binding domain superfamily/Winged helix DNA-binding domain"/>
    <property type="match status" value="1"/>
</dbReference>
<evidence type="ECO:0000313" key="1">
    <source>
        <dbReference type="EMBL" id="GAA4020469.1"/>
    </source>
</evidence>
<reference evidence="2" key="1">
    <citation type="journal article" date="2019" name="Int. J. Syst. Evol. Microbiol.">
        <title>The Global Catalogue of Microorganisms (GCM) 10K type strain sequencing project: providing services to taxonomists for standard genome sequencing and annotation.</title>
        <authorList>
            <consortium name="The Broad Institute Genomics Platform"/>
            <consortium name="The Broad Institute Genome Sequencing Center for Infectious Disease"/>
            <person name="Wu L."/>
            <person name="Ma J."/>
        </authorList>
    </citation>
    <scope>NUCLEOTIDE SEQUENCE [LARGE SCALE GENOMIC DNA]</scope>
    <source>
        <strain evidence="2">JCM 16673</strain>
    </source>
</reference>
<name>A0ABP7T467_9BURK</name>
<gene>
    <name evidence="1" type="ORF">GCM10022212_16220</name>
</gene>
<dbReference type="Proteomes" id="UP001501353">
    <property type="component" value="Unassembled WGS sequence"/>
</dbReference>
<dbReference type="RefSeq" id="WP_344762782.1">
    <property type="nucleotide sequence ID" value="NZ_BAAAZE010000008.1"/>
</dbReference>
<comment type="caution">
    <text evidence="1">The sequence shown here is derived from an EMBL/GenBank/DDBJ whole genome shotgun (WGS) entry which is preliminary data.</text>
</comment>
<organism evidence="1 2">
    <name type="scientific">Actimicrobium antarcticum</name>
    <dbReference type="NCBI Taxonomy" id="1051899"/>
    <lineage>
        <taxon>Bacteria</taxon>
        <taxon>Pseudomonadati</taxon>
        <taxon>Pseudomonadota</taxon>
        <taxon>Betaproteobacteria</taxon>
        <taxon>Burkholderiales</taxon>
        <taxon>Oxalobacteraceae</taxon>
        <taxon>Actimicrobium</taxon>
    </lineage>
</organism>
<proteinExistence type="predicted"/>
<keyword evidence="2" id="KW-1185">Reference proteome</keyword>